<dbReference type="EMBL" id="VEVO01000002">
    <property type="protein sequence ID" value="KAF0045485.1"/>
    <property type="molecule type" value="Genomic_DNA"/>
</dbReference>
<dbReference type="GO" id="GO:0098970">
    <property type="term" value="P:postsynaptic neurotransmitter receptor diffusion trapping"/>
    <property type="evidence" value="ECO:0007669"/>
    <property type="project" value="TreeGrafter"/>
</dbReference>
<evidence type="ECO:0000256" key="8">
    <source>
        <dbReference type="SAM" id="MobiDB-lite"/>
    </source>
</evidence>
<feature type="transmembrane region" description="Helical" evidence="9">
    <location>
        <begin position="174"/>
        <end position="201"/>
    </location>
</feature>
<dbReference type="PROSITE" id="PS51257">
    <property type="entry name" value="PROKAR_LIPOPROTEIN"/>
    <property type="match status" value="1"/>
</dbReference>
<feature type="transmembrane region" description="Helical" evidence="9">
    <location>
        <begin position="371"/>
        <end position="398"/>
    </location>
</feature>
<feature type="compositionally biased region" description="Low complexity" evidence="8">
    <location>
        <begin position="584"/>
        <end position="604"/>
    </location>
</feature>
<dbReference type="PANTHER" id="PTHR12107:SF12">
    <property type="entry name" value="VOLTAGE-DEPENDENT CALCIUM CHANNEL GAMMA-7 SUBUNIT"/>
    <property type="match status" value="1"/>
</dbReference>
<dbReference type="GO" id="GO:0098839">
    <property type="term" value="C:postsynaptic density membrane"/>
    <property type="evidence" value="ECO:0007669"/>
    <property type="project" value="TreeGrafter"/>
</dbReference>
<feature type="compositionally biased region" description="Basic and acidic residues" evidence="8">
    <location>
        <begin position="617"/>
        <end position="635"/>
    </location>
</feature>
<dbReference type="InterPro" id="IPR051072">
    <property type="entry name" value="CACNG_subunit"/>
</dbReference>
<dbReference type="GO" id="GO:0005245">
    <property type="term" value="F:voltage-gated calcium channel activity"/>
    <property type="evidence" value="ECO:0007669"/>
    <property type="project" value="TreeGrafter"/>
</dbReference>
<dbReference type="InterPro" id="IPR004031">
    <property type="entry name" value="PMP22/EMP/MP20/Claudin"/>
</dbReference>
<dbReference type="AlphaFoldDB" id="A0A6A4TJV5"/>
<feature type="region of interest" description="Disordered" evidence="8">
    <location>
        <begin position="578"/>
        <end position="647"/>
    </location>
</feature>
<evidence type="ECO:0000256" key="5">
    <source>
        <dbReference type="ARBA" id="ARBA00022692"/>
    </source>
</evidence>
<evidence type="ECO:0008006" key="12">
    <source>
        <dbReference type="Google" id="ProtNLM"/>
    </source>
</evidence>
<dbReference type="GO" id="GO:0099590">
    <property type="term" value="P:neurotransmitter receptor internalization"/>
    <property type="evidence" value="ECO:0007669"/>
    <property type="project" value="TreeGrafter"/>
</dbReference>
<feature type="transmembrane region" description="Helical" evidence="9">
    <location>
        <begin position="343"/>
        <end position="365"/>
    </location>
</feature>
<protein>
    <recommendedName>
        <fullName evidence="12">Voltage-dependent calcium channel gamma-7 subunit</fullName>
    </recommendedName>
</protein>
<dbReference type="PRINTS" id="PR01795">
    <property type="entry name" value="VDCCGAMMA7"/>
</dbReference>
<comment type="similarity">
    <text evidence="3">Belongs to the PMP-22/EMP/MP20 family. CACNG subfamily.</text>
</comment>
<feature type="transmembrane region" description="Helical" evidence="9">
    <location>
        <begin position="419"/>
        <end position="441"/>
    </location>
</feature>
<evidence type="ECO:0000256" key="7">
    <source>
        <dbReference type="ARBA" id="ARBA00023136"/>
    </source>
</evidence>
<feature type="region of interest" description="Disordered" evidence="8">
    <location>
        <begin position="472"/>
        <end position="504"/>
    </location>
</feature>
<keyword evidence="5 9" id="KW-0812">Transmembrane</keyword>
<dbReference type="InterPro" id="IPR008368">
    <property type="entry name" value="VDCC_gsu"/>
</dbReference>
<dbReference type="Proteomes" id="UP000438429">
    <property type="component" value="Unassembled WGS sequence"/>
</dbReference>
<dbReference type="FunFam" id="1.20.140.150:FF:000003">
    <property type="entry name" value="Voltage-dependent calcium channel gamma-7 subunit"/>
    <property type="match status" value="1"/>
</dbReference>
<dbReference type="Pfam" id="PF00822">
    <property type="entry name" value="PMP22_Claudin"/>
    <property type="match status" value="1"/>
</dbReference>
<accession>A0A6A4TJV5</accession>
<comment type="subcellular location">
    <subcellularLocation>
        <location evidence="2">Cell membrane</location>
    </subcellularLocation>
    <subcellularLocation>
        <location evidence="1">Membrane</location>
        <topology evidence="1">Multi-pass membrane protein</topology>
    </subcellularLocation>
</comment>
<comment type="caution">
    <text evidence="10">The sequence shown here is derived from an EMBL/GenBank/DDBJ whole genome shotgun (WGS) entry which is preliminary data.</text>
</comment>
<dbReference type="GO" id="GO:0016247">
    <property type="term" value="F:channel regulator activity"/>
    <property type="evidence" value="ECO:0007669"/>
    <property type="project" value="TreeGrafter"/>
</dbReference>
<dbReference type="PANTHER" id="PTHR12107">
    <property type="entry name" value="VOLTAGE-DEPENDENT CALCIUM CHANNEL GAMMA SUBUNIT"/>
    <property type="match status" value="1"/>
</dbReference>
<proteinExistence type="inferred from homology"/>
<dbReference type="PRINTS" id="PR01792">
    <property type="entry name" value="VDCCGAMMA"/>
</dbReference>
<organism evidence="10 11">
    <name type="scientific">Scophthalmus maximus</name>
    <name type="common">Turbot</name>
    <name type="synonym">Psetta maxima</name>
    <dbReference type="NCBI Taxonomy" id="52904"/>
    <lineage>
        <taxon>Eukaryota</taxon>
        <taxon>Metazoa</taxon>
        <taxon>Chordata</taxon>
        <taxon>Craniata</taxon>
        <taxon>Vertebrata</taxon>
        <taxon>Euteleostomi</taxon>
        <taxon>Actinopterygii</taxon>
        <taxon>Neopterygii</taxon>
        <taxon>Teleostei</taxon>
        <taxon>Neoteleostei</taxon>
        <taxon>Acanthomorphata</taxon>
        <taxon>Carangaria</taxon>
        <taxon>Pleuronectiformes</taxon>
        <taxon>Pleuronectoidei</taxon>
        <taxon>Scophthalmidae</taxon>
        <taxon>Scophthalmus</taxon>
    </lineage>
</organism>
<evidence type="ECO:0000256" key="1">
    <source>
        <dbReference type="ARBA" id="ARBA00004141"/>
    </source>
</evidence>
<dbReference type="GO" id="GO:0019226">
    <property type="term" value="P:transmission of nerve impulse"/>
    <property type="evidence" value="ECO:0007669"/>
    <property type="project" value="TreeGrafter"/>
</dbReference>
<name>A0A6A4TJV5_SCOMX</name>
<dbReference type="GO" id="GO:0051968">
    <property type="term" value="P:positive regulation of synaptic transmission, glutamatergic"/>
    <property type="evidence" value="ECO:0007669"/>
    <property type="project" value="TreeGrafter"/>
</dbReference>
<keyword evidence="7 9" id="KW-0472">Membrane</keyword>
<evidence type="ECO:0000256" key="9">
    <source>
        <dbReference type="SAM" id="Phobius"/>
    </source>
</evidence>
<evidence type="ECO:0000256" key="3">
    <source>
        <dbReference type="ARBA" id="ARBA00007111"/>
    </source>
</evidence>
<evidence type="ECO:0000256" key="4">
    <source>
        <dbReference type="ARBA" id="ARBA00022475"/>
    </source>
</evidence>
<evidence type="ECO:0000256" key="2">
    <source>
        <dbReference type="ARBA" id="ARBA00004236"/>
    </source>
</evidence>
<dbReference type="Gene3D" id="1.20.140.150">
    <property type="match status" value="2"/>
</dbReference>
<keyword evidence="6 9" id="KW-1133">Transmembrane helix</keyword>
<feature type="transmembrane region" description="Helical" evidence="9">
    <location>
        <begin position="103"/>
        <end position="122"/>
    </location>
</feature>
<feature type="region of interest" description="Disordered" evidence="8">
    <location>
        <begin position="227"/>
        <end position="252"/>
    </location>
</feature>
<feature type="compositionally biased region" description="Polar residues" evidence="8">
    <location>
        <begin position="636"/>
        <end position="647"/>
    </location>
</feature>
<keyword evidence="4" id="KW-1003">Cell membrane</keyword>
<gene>
    <name evidence="10" type="ORF">F2P81_002014</name>
</gene>
<evidence type="ECO:0000313" key="10">
    <source>
        <dbReference type="EMBL" id="KAF0045485.1"/>
    </source>
</evidence>
<dbReference type="Pfam" id="PF13903">
    <property type="entry name" value="Claudin_2"/>
    <property type="match status" value="1"/>
</dbReference>
<dbReference type="InterPro" id="IPR008371">
    <property type="entry name" value="VDCC_g7su"/>
</dbReference>
<feature type="transmembrane region" description="Helical" evidence="9">
    <location>
        <begin position="129"/>
        <end position="154"/>
    </location>
</feature>
<evidence type="ECO:0000313" key="11">
    <source>
        <dbReference type="Proteomes" id="UP000438429"/>
    </source>
</evidence>
<evidence type="ECO:0000256" key="6">
    <source>
        <dbReference type="ARBA" id="ARBA00022989"/>
    </source>
</evidence>
<dbReference type="GO" id="GO:0098943">
    <property type="term" value="P:neurotransmitter receptor transport, postsynaptic endosome to lysosome"/>
    <property type="evidence" value="ECO:0007669"/>
    <property type="project" value="TreeGrafter"/>
</dbReference>
<reference evidence="10 11" key="1">
    <citation type="submission" date="2019-06" db="EMBL/GenBank/DDBJ databases">
        <title>Draft genomes of female and male turbot (Scophthalmus maximus).</title>
        <authorList>
            <person name="Xu H."/>
            <person name="Xu X.-W."/>
            <person name="Shao C."/>
            <person name="Chen S."/>
        </authorList>
    </citation>
    <scope>NUCLEOTIDE SEQUENCE [LARGE SCALE GENOMIC DNA]</scope>
    <source>
        <strain evidence="10">Ysfricsl-2016a</strain>
        <tissue evidence="10">Blood</tissue>
    </source>
</reference>
<sequence>MSSCSSRALTILSTVFGACGLLLVGVAVSTDYWLIMVEGIILQQNQSMEVKMALHSGLWRVCFVAGAENGRCVASEYFTEPDIEITTENTANILKMVRTATPFPMVSLLFVFTAFVISNIGHIRPQRTILAFVSGIFFILSGLSLVVGLVLYISSINDEVMNRPREPEQFFNYYYGWSFAFAASSFLLKEGAGVLSVYLFMKRYAEEEMYRPHPALYHPRLSDSSDYSGQFLHPESSWPPPKRGRSTSEASSDISIQLNQAPPVPTKIAQIHAEGCARAAFPRTTSATPIIIIIITTEEKCPSDAPSRVKQGVCSQINHFPEDADFDHDGAEYVLRVVRASNIFPILSAILLLMGGVCIAASRFYKSKRNIILGAGILFVAAGLSNIIGVIVYISAALGDISPKKDEDKKWQYSYGWSFYFGGLSFIMAEMVGVLAVNIYIEKNKELRCRSRTDIFKSTTHAMLRLPSYRFRRRSRSSSRSTDPSRSRDPSPVGGGGGKNFGLPPSALLSQGPISVSTLPNPHSRSHTALAGGDISLYTLSRDPKLGGLPPMYGTVDRATLYQLHNCFPKDGGGGGVMMSGTLPSLKSHNPSNSSNSNVPMPNSVGSGPPPFTSSTVDRERGMGTLDRLKGDRESNSNTLNRKTTPV</sequence>
<dbReference type="GO" id="GO:0032281">
    <property type="term" value="C:AMPA glutamate receptor complex"/>
    <property type="evidence" value="ECO:0007669"/>
    <property type="project" value="TreeGrafter"/>
</dbReference>